<name>A0ABT9NRU1_9ACTN</name>
<evidence type="ECO:0000313" key="1">
    <source>
        <dbReference type="EMBL" id="MDP9823148.1"/>
    </source>
</evidence>
<dbReference type="Proteomes" id="UP001240447">
    <property type="component" value="Unassembled WGS sequence"/>
</dbReference>
<dbReference type="RefSeq" id="WP_181641746.1">
    <property type="nucleotide sequence ID" value="NZ_JAUSQM010000001.1"/>
</dbReference>
<reference evidence="1 2" key="1">
    <citation type="submission" date="2023-07" db="EMBL/GenBank/DDBJ databases">
        <title>Sequencing the genomes of 1000 actinobacteria strains.</title>
        <authorList>
            <person name="Klenk H.-P."/>
        </authorList>
    </citation>
    <scope>NUCLEOTIDE SEQUENCE [LARGE SCALE GENOMIC DNA]</scope>
    <source>
        <strain evidence="1 2">GD13</strain>
    </source>
</reference>
<organism evidence="1 2">
    <name type="scientific">Nocardioides massiliensis</name>
    <dbReference type="NCBI Taxonomy" id="1325935"/>
    <lineage>
        <taxon>Bacteria</taxon>
        <taxon>Bacillati</taxon>
        <taxon>Actinomycetota</taxon>
        <taxon>Actinomycetes</taxon>
        <taxon>Propionibacteriales</taxon>
        <taxon>Nocardioidaceae</taxon>
        <taxon>Nocardioides</taxon>
    </lineage>
</organism>
<accession>A0ABT9NRU1</accession>
<sequence>MTPENFFGRFVGRITNRDIELESEDFNRAFTVTCPDPKFAYDVLHPRTMELLLRSRDLAWRFEGDTLLAVSSGKHSPAEVTRVLGVLDAVLDGIPEFVWREVRG</sequence>
<evidence type="ECO:0000313" key="2">
    <source>
        <dbReference type="Proteomes" id="UP001240447"/>
    </source>
</evidence>
<comment type="caution">
    <text evidence="1">The sequence shown here is derived from an EMBL/GenBank/DDBJ whole genome shotgun (WGS) entry which is preliminary data.</text>
</comment>
<proteinExistence type="predicted"/>
<protein>
    <submittedName>
        <fullName evidence="1">Uncharacterized protein</fullName>
    </submittedName>
</protein>
<dbReference type="EMBL" id="JAUSQM010000001">
    <property type="protein sequence ID" value="MDP9823148.1"/>
    <property type="molecule type" value="Genomic_DNA"/>
</dbReference>
<gene>
    <name evidence="1" type="ORF">J2S59_002957</name>
</gene>
<keyword evidence="2" id="KW-1185">Reference proteome</keyword>